<keyword evidence="2" id="KW-0175">Coiled coil</keyword>
<dbReference type="InterPro" id="IPR029787">
    <property type="entry name" value="Nucleotide_cyclase"/>
</dbReference>
<dbReference type="FunFam" id="3.30.70.270:FF:000001">
    <property type="entry name" value="Diguanylate cyclase domain protein"/>
    <property type="match status" value="1"/>
</dbReference>
<dbReference type="NCBIfam" id="TIGR00254">
    <property type="entry name" value="GGDEF"/>
    <property type="match status" value="1"/>
</dbReference>
<dbReference type="RefSeq" id="WP_139796600.1">
    <property type="nucleotide sequence ID" value="NZ_FWXF01000012.1"/>
</dbReference>
<dbReference type="GO" id="GO:0052621">
    <property type="term" value="F:diguanylate cyclase activity"/>
    <property type="evidence" value="ECO:0007669"/>
    <property type="project" value="UniProtKB-EC"/>
</dbReference>
<dbReference type="GO" id="GO:0005886">
    <property type="term" value="C:plasma membrane"/>
    <property type="evidence" value="ECO:0007669"/>
    <property type="project" value="TreeGrafter"/>
</dbReference>
<dbReference type="Gene3D" id="3.30.70.270">
    <property type="match status" value="1"/>
</dbReference>
<feature type="domain" description="GGDEF" evidence="3">
    <location>
        <begin position="305"/>
        <end position="436"/>
    </location>
</feature>
<dbReference type="Pfam" id="PF00990">
    <property type="entry name" value="GGDEF"/>
    <property type="match status" value="1"/>
</dbReference>
<dbReference type="PANTHER" id="PTHR45138">
    <property type="entry name" value="REGULATORY COMPONENTS OF SENSORY TRANSDUCTION SYSTEM"/>
    <property type="match status" value="1"/>
</dbReference>
<dbReference type="PANTHER" id="PTHR45138:SF24">
    <property type="entry name" value="DIGUANYLATE CYCLASE DGCC-RELATED"/>
    <property type="match status" value="1"/>
</dbReference>
<dbReference type="InterPro" id="IPR050469">
    <property type="entry name" value="Diguanylate_Cyclase"/>
</dbReference>
<dbReference type="PROSITE" id="PS50887">
    <property type="entry name" value="GGDEF"/>
    <property type="match status" value="1"/>
</dbReference>
<dbReference type="OrthoDB" id="9778432at2"/>
<dbReference type="GO" id="GO:1902201">
    <property type="term" value="P:negative regulation of bacterial-type flagellum-dependent cell motility"/>
    <property type="evidence" value="ECO:0007669"/>
    <property type="project" value="TreeGrafter"/>
</dbReference>
<dbReference type="SMART" id="SM00267">
    <property type="entry name" value="GGDEF"/>
    <property type="match status" value="1"/>
</dbReference>
<accession>A0A1W1XMQ8</accession>
<dbReference type="CDD" id="cd01949">
    <property type="entry name" value="GGDEF"/>
    <property type="match status" value="1"/>
</dbReference>
<protein>
    <recommendedName>
        <fullName evidence="1">diguanylate cyclase</fullName>
        <ecNumber evidence="1">2.7.7.65</ecNumber>
    </recommendedName>
</protein>
<dbReference type="SUPFAM" id="SSF55073">
    <property type="entry name" value="Nucleotide cyclase"/>
    <property type="match status" value="1"/>
</dbReference>
<dbReference type="InterPro" id="IPR043128">
    <property type="entry name" value="Rev_trsase/Diguanyl_cyclase"/>
</dbReference>
<name>A0A1W1XMQ8_9BACT</name>
<dbReference type="InterPro" id="IPR000160">
    <property type="entry name" value="GGDEF_dom"/>
</dbReference>
<reference evidence="4 5" key="1">
    <citation type="submission" date="2017-04" db="EMBL/GenBank/DDBJ databases">
        <authorList>
            <person name="Afonso C.L."/>
            <person name="Miller P.J."/>
            <person name="Scott M.A."/>
            <person name="Spackman E."/>
            <person name="Goraichik I."/>
            <person name="Dimitrov K.M."/>
            <person name="Suarez D.L."/>
            <person name="Swayne D.E."/>
        </authorList>
    </citation>
    <scope>NUCLEOTIDE SEQUENCE [LARGE SCALE GENOMIC DNA]</scope>
    <source>
        <strain evidence="4 5">DSM 13146</strain>
    </source>
</reference>
<dbReference type="EMBL" id="FWXF01000012">
    <property type="protein sequence ID" value="SMC25270.1"/>
    <property type="molecule type" value="Genomic_DNA"/>
</dbReference>
<evidence type="ECO:0000259" key="3">
    <source>
        <dbReference type="PROSITE" id="PS50887"/>
    </source>
</evidence>
<keyword evidence="5" id="KW-1185">Reference proteome</keyword>
<dbReference type="EC" id="2.7.7.65" evidence="1"/>
<proteinExistence type="predicted"/>
<dbReference type="STRING" id="1121390.SAMN02746041_02277"/>
<sequence>MGRSDLEEVLQDMASAVIGVLKEHRASGRNVTVESLCLSLQRQQSLISRLETRLMAPGEPVRSSWPRAESAGNFRGEFQKIKEGYLEKFKEALSVIMDEEYPGLEGAALKRLQEHQDQLDRCEDVESILPLMGQIFQVFQDYVVQMGSERRRLGHFVGVMNKHFATLDHHIRGLLQAVDADGALSHCAEEAGQKIEQLGSSLKWSHTLEQLKARMEEQLCQFQQLIDERKRKDEARLTDLAGKLTQLQDRFLSMRTTFVQLQKKTRLIPRLEQQALLDGLTEVPNRRAYEQRLREEWARYRSQGIPFSLVVLDLDHFKKVNDTYGHASGDQCLKEIAKRTSQALRDSDMLARYGGEEFVVVLPATSKDDAPAVAERIRVQAEKIRFQCGGEFFQVTLSLGVAQVEDSDGAPEDVFHRADRALYLAKEEGRNRVVVA</sequence>
<gene>
    <name evidence="4" type="ORF">SAMN02746041_02277</name>
</gene>
<evidence type="ECO:0000256" key="1">
    <source>
        <dbReference type="ARBA" id="ARBA00012528"/>
    </source>
</evidence>
<organism evidence="4 5">
    <name type="scientific">Desulfacinum hydrothermale DSM 13146</name>
    <dbReference type="NCBI Taxonomy" id="1121390"/>
    <lineage>
        <taxon>Bacteria</taxon>
        <taxon>Pseudomonadati</taxon>
        <taxon>Thermodesulfobacteriota</taxon>
        <taxon>Syntrophobacteria</taxon>
        <taxon>Syntrophobacterales</taxon>
        <taxon>Syntrophobacteraceae</taxon>
        <taxon>Desulfacinum</taxon>
    </lineage>
</organism>
<evidence type="ECO:0000313" key="4">
    <source>
        <dbReference type="EMBL" id="SMC25270.1"/>
    </source>
</evidence>
<evidence type="ECO:0000313" key="5">
    <source>
        <dbReference type="Proteomes" id="UP000192783"/>
    </source>
</evidence>
<dbReference type="GO" id="GO:0043709">
    <property type="term" value="P:cell adhesion involved in single-species biofilm formation"/>
    <property type="evidence" value="ECO:0007669"/>
    <property type="project" value="TreeGrafter"/>
</dbReference>
<feature type="coiled-coil region" evidence="2">
    <location>
        <begin position="208"/>
        <end position="250"/>
    </location>
</feature>
<dbReference type="AlphaFoldDB" id="A0A1W1XMQ8"/>
<dbReference type="Proteomes" id="UP000192783">
    <property type="component" value="Unassembled WGS sequence"/>
</dbReference>
<evidence type="ECO:0000256" key="2">
    <source>
        <dbReference type="SAM" id="Coils"/>
    </source>
</evidence>